<gene>
    <name evidence="1" type="ordered locus">SPAB_03001</name>
</gene>
<reference evidence="1 2" key="1">
    <citation type="submission" date="2007-11" db="EMBL/GenBank/DDBJ databases">
        <authorList>
            <consortium name="The Salmonella enterica serovar Paratyphi B Genome Sequencing Project"/>
            <person name="McClelland M."/>
            <person name="Sanderson E.K."/>
            <person name="Porwollik S."/>
            <person name="Spieth J."/>
            <person name="Clifton W.S."/>
            <person name="Fulton R."/>
            <person name="Cordes M."/>
            <person name="Wollam A."/>
            <person name="Shah N."/>
            <person name="Pepin K."/>
            <person name="Bhonagiri V."/>
            <person name="Nash W."/>
            <person name="Johnson M."/>
            <person name="Thiruvilangam P."/>
            <person name="Wilson R."/>
        </authorList>
    </citation>
    <scope>NUCLEOTIDE SEQUENCE [LARGE SCALE GENOMIC DNA]</scope>
    <source>
        <strain evidence="2">ATCC BAA-1250 / SPB7</strain>
    </source>
</reference>
<name>A0A6C6Z4X0_SALPB</name>
<dbReference type="AlphaFoldDB" id="A0A6C6Z4X0"/>
<dbReference type="Proteomes" id="UP000008556">
    <property type="component" value="Chromosome"/>
</dbReference>
<dbReference type="KEGG" id="spq:SPAB_03001"/>
<organism evidence="1 2">
    <name type="scientific">Salmonella paratyphi B (strain ATCC BAA-1250 / SPB7)</name>
    <dbReference type="NCBI Taxonomy" id="1016998"/>
    <lineage>
        <taxon>Bacteria</taxon>
        <taxon>Pseudomonadati</taxon>
        <taxon>Pseudomonadota</taxon>
        <taxon>Gammaproteobacteria</taxon>
        <taxon>Enterobacterales</taxon>
        <taxon>Enterobacteriaceae</taxon>
        <taxon>Salmonella</taxon>
    </lineage>
</organism>
<evidence type="ECO:0000313" key="1">
    <source>
        <dbReference type="EMBL" id="ABX68365.1"/>
    </source>
</evidence>
<evidence type="ECO:0000313" key="2">
    <source>
        <dbReference type="Proteomes" id="UP000008556"/>
    </source>
</evidence>
<sequence>MFNLFMVLLSLDLMGERMGIIHRLMDDHCFFIVVHFRKGCRIFHRSRGAGFLCLSHLLVREGVTVIHHFMRGGG</sequence>
<proteinExistence type="predicted"/>
<protein>
    <submittedName>
        <fullName evidence="1">Uncharacterized protein</fullName>
    </submittedName>
</protein>
<accession>A0A6C6Z4X0</accession>
<dbReference type="EMBL" id="CP000886">
    <property type="protein sequence ID" value="ABX68365.1"/>
    <property type="molecule type" value="Genomic_DNA"/>
</dbReference>